<accession>A0A6C0IRK1</accession>
<name>A0A6C0IRK1_9ZZZZ</name>
<dbReference type="InterPro" id="IPR013083">
    <property type="entry name" value="Znf_RING/FYVE/PHD"/>
</dbReference>
<feature type="region of interest" description="Disordered" evidence="1">
    <location>
        <begin position="86"/>
        <end position="122"/>
    </location>
</feature>
<organism evidence="3">
    <name type="scientific">viral metagenome</name>
    <dbReference type="NCBI Taxonomy" id="1070528"/>
    <lineage>
        <taxon>unclassified sequences</taxon>
        <taxon>metagenomes</taxon>
        <taxon>organismal metagenomes</taxon>
    </lineage>
</organism>
<dbReference type="InterPro" id="IPR047126">
    <property type="entry name" value="RNF141-like"/>
</dbReference>
<evidence type="ECO:0000259" key="2">
    <source>
        <dbReference type="PROSITE" id="PS50089"/>
    </source>
</evidence>
<dbReference type="GO" id="GO:0051865">
    <property type="term" value="P:protein autoubiquitination"/>
    <property type="evidence" value="ECO:0007669"/>
    <property type="project" value="TreeGrafter"/>
</dbReference>
<dbReference type="Pfam" id="PF13639">
    <property type="entry name" value="zf-RING_2"/>
    <property type="match status" value="1"/>
</dbReference>
<evidence type="ECO:0000313" key="3">
    <source>
        <dbReference type="EMBL" id="QHT95200.1"/>
    </source>
</evidence>
<evidence type="ECO:0000256" key="1">
    <source>
        <dbReference type="SAM" id="MobiDB-lite"/>
    </source>
</evidence>
<feature type="compositionally biased region" description="Acidic residues" evidence="1">
    <location>
        <begin position="87"/>
        <end position="116"/>
    </location>
</feature>
<dbReference type="InterPro" id="IPR001841">
    <property type="entry name" value="Znf_RING"/>
</dbReference>
<dbReference type="EMBL" id="MN740236">
    <property type="protein sequence ID" value="QHT95200.1"/>
    <property type="molecule type" value="Genomic_DNA"/>
</dbReference>
<protein>
    <recommendedName>
        <fullName evidence="2">RING-type domain-containing protein</fullName>
    </recommendedName>
</protein>
<reference evidence="3" key="1">
    <citation type="journal article" date="2020" name="Nature">
        <title>Giant virus diversity and host interactions through global metagenomics.</title>
        <authorList>
            <person name="Schulz F."/>
            <person name="Roux S."/>
            <person name="Paez-Espino D."/>
            <person name="Jungbluth S."/>
            <person name="Walsh D.A."/>
            <person name="Denef V.J."/>
            <person name="McMahon K.D."/>
            <person name="Konstantinidis K.T."/>
            <person name="Eloe-Fadrosh E.A."/>
            <person name="Kyrpides N.C."/>
            <person name="Woyke T."/>
        </authorList>
    </citation>
    <scope>NUCLEOTIDE SEQUENCE</scope>
    <source>
        <strain evidence="3">GVMAG-M-3300024261-37</strain>
    </source>
</reference>
<proteinExistence type="predicted"/>
<dbReference type="AlphaFoldDB" id="A0A6C0IRK1"/>
<dbReference type="SMART" id="SM00184">
    <property type="entry name" value="RING"/>
    <property type="match status" value="1"/>
</dbReference>
<dbReference type="PANTHER" id="PTHR12109">
    <property type="entry name" value="RING FINGER PROTEIN 141-RELATED"/>
    <property type="match status" value="1"/>
</dbReference>
<dbReference type="SUPFAM" id="SSF57850">
    <property type="entry name" value="RING/U-box"/>
    <property type="match status" value="1"/>
</dbReference>
<dbReference type="GO" id="GO:0004842">
    <property type="term" value="F:ubiquitin-protein transferase activity"/>
    <property type="evidence" value="ECO:0007669"/>
    <property type="project" value="TreeGrafter"/>
</dbReference>
<dbReference type="PROSITE" id="PS50089">
    <property type="entry name" value="ZF_RING_2"/>
    <property type="match status" value="1"/>
</dbReference>
<dbReference type="PANTHER" id="PTHR12109:SF3">
    <property type="entry name" value="RING FINGER PROTEIN 141"/>
    <property type="match status" value="1"/>
</dbReference>
<feature type="domain" description="RING-type" evidence="2">
    <location>
        <begin position="131"/>
        <end position="172"/>
    </location>
</feature>
<sequence length="352" mass="40734">MSSPQNNNNSDIINSPSETFENIIELINSMHQETTIGQTLFDPRRLVFGELEDDDEEVAIENTSAPEHTIVPLEVRGTAVMPTLNEEAAESEEAAEEAAESEEAAEEAAESEEDSEYSNSDESIEPEIHDCCVCYKTKTALRTLVLPNCGHIICQTCFFRWLRTSPTCPMCRDNFTSWDRVSEDTIKNDVYELTNLFNSVSRKHNSISHQIEDLRETRHNIRRKNGKLREENFNIKKENTEIMSTIVRRREYSDYIRGYNGAIMMGSLKNHEPLKTKHYLDGFTRGLCERDNFLKTLDIDKKDICKVQPQLLKIIEDWNAEKKFPRRQIVIRRKPGENLNLDLLFENQDTTY</sequence>
<dbReference type="Gene3D" id="3.30.40.10">
    <property type="entry name" value="Zinc/RING finger domain, C3HC4 (zinc finger)"/>
    <property type="match status" value="1"/>
</dbReference>